<evidence type="ECO:0000313" key="2">
    <source>
        <dbReference type="Proteomes" id="UP000654573"/>
    </source>
</evidence>
<accession>A0ABR7FC32</accession>
<organism evidence="1 2">
    <name type="scientific">Blautia celeris</name>
    <dbReference type="NCBI Taxonomy" id="2763026"/>
    <lineage>
        <taxon>Bacteria</taxon>
        <taxon>Bacillati</taxon>
        <taxon>Bacillota</taxon>
        <taxon>Clostridia</taxon>
        <taxon>Lachnospirales</taxon>
        <taxon>Lachnospiraceae</taxon>
        <taxon>Blautia</taxon>
    </lineage>
</organism>
<gene>
    <name evidence="1" type="ORF">H8S76_10955</name>
</gene>
<evidence type="ECO:0000313" key="1">
    <source>
        <dbReference type="EMBL" id="MBC5672765.1"/>
    </source>
</evidence>
<dbReference type="InterPro" id="IPR020483">
    <property type="entry name" value="Uncharacterised_YgbA"/>
</dbReference>
<dbReference type="Pfam" id="PF11756">
    <property type="entry name" value="YgbA_NO"/>
    <property type="match status" value="1"/>
</dbReference>
<reference evidence="1 2" key="1">
    <citation type="submission" date="2020-08" db="EMBL/GenBank/DDBJ databases">
        <title>Genome public.</title>
        <authorList>
            <person name="Liu C."/>
            <person name="Sun Q."/>
        </authorList>
    </citation>
    <scope>NUCLEOTIDE SEQUENCE [LARGE SCALE GENOMIC DNA]</scope>
    <source>
        <strain evidence="1 2">NSJ-34</strain>
    </source>
</reference>
<comment type="caution">
    <text evidence="1">The sequence shown here is derived from an EMBL/GenBank/DDBJ whole genome shotgun (WGS) entry which is preliminary data.</text>
</comment>
<sequence length="54" mass="6616">MVFDIYYISRIEEYARKQTDKCPFIKPKTFCSAYKVHCYSEEMKRCDKEVMKYA</sequence>
<keyword evidence="2" id="KW-1185">Reference proteome</keyword>
<proteinExistence type="predicted"/>
<dbReference type="RefSeq" id="WP_158587334.1">
    <property type="nucleotide sequence ID" value="NZ_JACOOU010000004.1"/>
</dbReference>
<name>A0ABR7FC32_9FIRM</name>
<dbReference type="EMBL" id="JACOOU010000004">
    <property type="protein sequence ID" value="MBC5672765.1"/>
    <property type="molecule type" value="Genomic_DNA"/>
</dbReference>
<dbReference type="Proteomes" id="UP000654573">
    <property type="component" value="Unassembled WGS sequence"/>
</dbReference>
<protein>
    <submittedName>
        <fullName evidence="1">Nitrous oxide-stimulated promoter family protein</fullName>
    </submittedName>
</protein>